<dbReference type="Gene3D" id="2.40.30.30">
    <property type="entry name" value="Riboflavin kinase-like"/>
    <property type="match status" value="1"/>
</dbReference>
<keyword evidence="6 15" id="KW-0808">Transferase</keyword>
<dbReference type="CDD" id="cd02064">
    <property type="entry name" value="FAD_synthetase_N"/>
    <property type="match status" value="1"/>
</dbReference>
<keyword evidence="11 15" id="KW-0067">ATP-binding</keyword>
<comment type="function">
    <text evidence="1">Catalyzes the phosphorylation of riboflavin to FMN followed by the adenylation of FMN to FAD.</text>
</comment>
<evidence type="ECO:0000256" key="3">
    <source>
        <dbReference type="ARBA" id="ARBA00005201"/>
    </source>
</evidence>
<keyword evidence="4 15" id="KW-0285">Flavoprotein</keyword>
<keyword evidence="8 15" id="KW-0547">Nucleotide-binding</keyword>
<keyword evidence="5 15" id="KW-0288">FMN</keyword>
<protein>
    <recommendedName>
        <fullName evidence="15">Riboflavin biosynthesis protein</fullName>
    </recommendedName>
    <domain>
        <recommendedName>
            <fullName evidence="15">Riboflavin kinase</fullName>
            <ecNumber evidence="15">2.7.1.26</ecNumber>
        </recommendedName>
        <alternativeName>
            <fullName evidence="15">Flavokinase</fullName>
        </alternativeName>
    </domain>
    <domain>
        <recommendedName>
            <fullName evidence="15">FMN adenylyltransferase</fullName>
            <ecNumber evidence="15">2.7.7.2</ecNumber>
        </recommendedName>
        <alternativeName>
            <fullName evidence="15">FAD pyrophosphorylase</fullName>
        </alternativeName>
        <alternativeName>
            <fullName evidence="15">FAD synthase</fullName>
        </alternativeName>
    </domain>
</protein>
<dbReference type="PANTHER" id="PTHR22749">
    <property type="entry name" value="RIBOFLAVIN KINASE/FMN ADENYLYLTRANSFERASE"/>
    <property type="match status" value="1"/>
</dbReference>
<evidence type="ECO:0000313" key="18">
    <source>
        <dbReference type="Proteomes" id="UP000563906"/>
    </source>
</evidence>
<dbReference type="EC" id="2.7.7.2" evidence="15"/>
<evidence type="ECO:0000256" key="15">
    <source>
        <dbReference type="PIRNR" id="PIRNR004491"/>
    </source>
</evidence>
<reference evidence="17 18" key="1">
    <citation type="submission" date="2020-07" db="EMBL/GenBank/DDBJ databases">
        <title>Bacterium isolated from marine sediment.</title>
        <authorList>
            <person name="Shang D."/>
            <person name="Du Z.-J."/>
        </authorList>
    </citation>
    <scope>NUCLEOTIDE SEQUENCE [LARGE SCALE GENOMIC DNA]</scope>
    <source>
        <strain evidence="17 18">S7007</strain>
    </source>
</reference>
<dbReference type="GO" id="GO:0006747">
    <property type="term" value="P:FAD biosynthetic process"/>
    <property type="evidence" value="ECO:0007669"/>
    <property type="project" value="UniProtKB-UniRule"/>
</dbReference>
<dbReference type="UniPathway" id="UPA00276">
    <property type="reaction ID" value="UER00406"/>
</dbReference>
<dbReference type="InterPro" id="IPR023465">
    <property type="entry name" value="Riboflavin_kinase_dom_sf"/>
</dbReference>
<dbReference type="AlphaFoldDB" id="A0A839APD9"/>
<dbReference type="PIRSF" id="PIRSF004491">
    <property type="entry name" value="FAD_Synth"/>
    <property type="match status" value="1"/>
</dbReference>
<evidence type="ECO:0000256" key="2">
    <source>
        <dbReference type="ARBA" id="ARBA00004726"/>
    </source>
</evidence>
<keyword evidence="7 15" id="KW-0548">Nucleotidyltransferase</keyword>
<dbReference type="FunFam" id="3.40.50.620:FF:000021">
    <property type="entry name" value="Riboflavin biosynthesis protein"/>
    <property type="match status" value="1"/>
</dbReference>
<evidence type="ECO:0000256" key="11">
    <source>
        <dbReference type="ARBA" id="ARBA00022840"/>
    </source>
</evidence>
<accession>A0A839APD9</accession>
<evidence type="ECO:0000256" key="5">
    <source>
        <dbReference type="ARBA" id="ARBA00022643"/>
    </source>
</evidence>
<dbReference type="NCBIfam" id="NF004162">
    <property type="entry name" value="PRK05627.1-5"/>
    <property type="match status" value="1"/>
</dbReference>
<evidence type="ECO:0000256" key="4">
    <source>
        <dbReference type="ARBA" id="ARBA00022630"/>
    </source>
</evidence>
<comment type="similarity">
    <text evidence="15">Belongs to the ribF family.</text>
</comment>
<dbReference type="InterPro" id="IPR015864">
    <property type="entry name" value="FAD_synthase"/>
</dbReference>
<evidence type="ECO:0000256" key="8">
    <source>
        <dbReference type="ARBA" id="ARBA00022741"/>
    </source>
</evidence>
<dbReference type="Proteomes" id="UP000563906">
    <property type="component" value="Unassembled WGS sequence"/>
</dbReference>
<comment type="catalytic activity">
    <reaction evidence="14 15">
        <text>FMN + ATP + H(+) = FAD + diphosphate</text>
        <dbReference type="Rhea" id="RHEA:17237"/>
        <dbReference type="ChEBI" id="CHEBI:15378"/>
        <dbReference type="ChEBI" id="CHEBI:30616"/>
        <dbReference type="ChEBI" id="CHEBI:33019"/>
        <dbReference type="ChEBI" id="CHEBI:57692"/>
        <dbReference type="ChEBI" id="CHEBI:58210"/>
        <dbReference type="EC" id="2.7.7.2"/>
    </reaction>
</comment>
<dbReference type="GO" id="GO:0003919">
    <property type="term" value="F:FMN adenylyltransferase activity"/>
    <property type="evidence" value="ECO:0007669"/>
    <property type="project" value="UniProtKB-UniRule"/>
</dbReference>
<keyword evidence="12" id="KW-0511">Multifunctional enzyme</keyword>
<evidence type="ECO:0000256" key="14">
    <source>
        <dbReference type="ARBA" id="ARBA00049494"/>
    </source>
</evidence>
<dbReference type="NCBIfam" id="TIGR00083">
    <property type="entry name" value="ribF"/>
    <property type="match status" value="1"/>
</dbReference>
<evidence type="ECO:0000256" key="6">
    <source>
        <dbReference type="ARBA" id="ARBA00022679"/>
    </source>
</evidence>
<comment type="pathway">
    <text evidence="3 15">Cofactor biosynthesis; FMN biosynthesis; FMN from riboflavin (ATP route): step 1/1.</text>
</comment>
<evidence type="ECO:0000313" key="17">
    <source>
        <dbReference type="EMBL" id="MBA6156218.1"/>
    </source>
</evidence>
<dbReference type="EC" id="2.7.1.26" evidence="15"/>
<dbReference type="SUPFAM" id="SSF52374">
    <property type="entry name" value="Nucleotidylyl transferase"/>
    <property type="match status" value="1"/>
</dbReference>
<dbReference type="InterPro" id="IPR015865">
    <property type="entry name" value="Riboflavin_kinase_bac/euk"/>
</dbReference>
<proteinExistence type="inferred from homology"/>
<evidence type="ECO:0000256" key="7">
    <source>
        <dbReference type="ARBA" id="ARBA00022695"/>
    </source>
</evidence>
<comment type="catalytic activity">
    <reaction evidence="13 15">
        <text>riboflavin + ATP = FMN + ADP + H(+)</text>
        <dbReference type="Rhea" id="RHEA:14357"/>
        <dbReference type="ChEBI" id="CHEBI:15378"/>
        <dbReference type="ChEBI" id="CHEBI:30616"/>
        <dbReference type="ChEBI" id="CHEBI:57986"/>
        <dbReference type="ChEBI" id="CHEBI:58210"/>
        <dbReference type="ChEBI" id="CHEBI:456216"/>
        <dbReference type="EC" id="2.7.1.26"/>
    </reaction>
</comment>
<name>A0A839APD9_9FLAO</name>
<dbReference type="GO" id="GO:0009231">
    <property type="term" value="P:riboflavin biosynthetic process"/>
    <property type="evidence" value="ECO:0007669"/>
    <property type="project" value="InterPro"/>
</dbReference>
<dbReference type="InterPro" id="IPR023468">
    <property type="entry name" value="Riboflavin_kinase"/>
</dbReference>
<dbReference type="UniPathway" id="UPA00277">
    <property type="reaction ID" value="UER00407"/>
</dbReference>
<evidence type="ECO:0000259" key="16">
    <source>
        <dbReference type="SMART" id="SM00904"/>
    </source>
</evidence>
<evidence type="ECO:0000256" key="13">
    <source>
        <dbReference type="ARBA" id="ARBA00047880"/>
    </source>
</evidence>
<dbReference type="GO" id="GO:0008531">
    <property type="term" value="F:riboflavin kinase activity"/>
    <property type="evidence" value="ECO:0007669"/>
    <property type="project" value="UniProtKB-UniRule"/>
</dbReference>
<dbReference type="GO" id="GO:0005524">
    <property type="term" value="F:ATP binding"/>
    <property type="evidence" value="ECO:0007669"/>
    <property type="project" value="UniProtKB-UniRule"/>
</dbReference>
<comment type="caution">
    <text evidence="17">The sequence shown here is derived from an EMBL/GenBank/DDBJ whole genome shotgun (WGS) entry which is preliminary data.</text>
</comment>
<dbReference type="Pfam" id="PF01687">
    <property type="entry name" value="Flavokinase"/>
    <property type="match status" value="1"/>
</dbReference>
<dbReference type="InterPro" id="IPR002606">
    <property type="entry name" value="Riboflavin_kinase_bac"/>
</dbReference>
<evidence type="ECO:0000256" key="9">
    <source>
        <dbReference type="ARBA" id="ARBA00022777"/>
    </source>
</evidence>
<gene>
    <name evidence="17" type="ORF">H3Z83_06755</name>
</gene>
<dbReference type="EMBL" id="JACGLS010000002">
    <property type="protein sequence ID" value="MBA6156218.1"/>
    <property type="molecule type" value="Genomic_DNA"/>
</dbReference>
<dbReference type="SMART" id="SM00904">
    <property type="entry name" value="Flavokinase"/>
    <property type="match status" value="1"/>
</dbReference>
<dbReference type="NCBIfam" id="NF004160">
    <property type="entry name" value="PRK05627.1-3"/>
    <property type="match status" value="1"/>
</dbReference>
<dbReference type="PANTHER" id="PTHR22749:SF6">
    <property type="entry name" value="RIBOFLAVIN KINASE"/>
    <property type="match status" value="1"/>
</dbReference>
<comment type="pathway">
    <text evidence="2 15">Cofactor biosynthesis; FAD biosynthesis; FAD from FMN: step 1/1.</text>
</comment>
<dbReference type="Pfam" id="PF06574">
    <property type="entry name" value="FAD_syn"/>
    <property type="match status" value="1"/>
</dbReference>
<organism evidence="17 18">
    <name type="scientific">Tenacibaculum pelagium</name>
    <dbReference type="NCBI Taxonomy" id="2759527"/>
    <lineage>
        <taxon>Bacteria</taxon>
        <taxon>Pseudomonadati</taxon>
        <taxon>Bacteroidota</taxon>
        <taxon>Flavobacteriia</taxon>
        <taxon>Flavobacteriales</taxon>
        <taxon>Flavobacteriaceae</taxon>
        <taxon>Tenacibaculum</taxon>
    </lineage>
</organism>
<sequence>MLYFITIAFSKASFYQNIIFITLFNELHTTYFTNCIFVEIFIISLEITHSIFDFNPSQKTIVTIGTFDGVHVGHQQIIKELVEEAKSSNKKSVLLTFFPHPRMVLQKDASIKLINTIDERAKHLEKLGLDYLIIHPFSKEFSRLTALDFVRDVLVNQLDTSKLIIGYDHHFGKNREGNIEQLTEYSHMYDFTVEEIPAQDIDEVSVSSTKIRRALMGGELKTANKYLGYNFSLTGKVVNGKQLGGKIGFPTANIDVSEEYKLIPKTGVYVVKSVIDENTVFGMMNIGNRPTVDGDHQTIEVHFFNFNRDLYNKELTIELLYFLRDEQKFDSINDLTNQLHKDKESSLNYLKNN</sequence>
<dbReference type="SUPFAM" id="SSF82114">
    <property type="entry name" value="Riboflavin kinase-like"/>
    <property type="match status" value="1"/>
</dbReference>
<keyword evidence="18" id="KW-1185">Reference proteome</keyword>
<keyword evidence="10 15" id="KW-0274">FAD</keyword>
<keyword evidence="9 15" id="KW-0418">Kinase</keyword>
<evidence type="ECO:0000256" key="12">
    <source>
        <dbReference type="ARBA" id="ARBA00023268"/>
    </source>
</evidence>
<dbReference type="GO" id="GO:0009398">
    <property type="term" value="P:FMN biosynthetic process"/>
    <property type="evidence" value="ECO:0007669"/>
    <property type="project" value="UniProtKB-UniRule"/>
</dbReference>
<dbReference type="Gene3D" id="3.40.50.620">
    <property type="entry name" value="HUPs"/>
    <property type="match status" value="1"/>
</dbReference>
<feature type="domain" description="Riboflavin kinase" evidence="16">
    <location>
        <begin position="226"/>
        <end position="351"/>
    </location>
</feature>
<evidence type="ECO:0000256" key="1">
    <source>
        <dbReference type="ARBA" id="ARBA00002121"/>
    </source>
</evidence>
<evidence type="ECO:0000256" key="10">
    <source>
        <dbReference type="ARBA" id="ARBA00022827"/>
    </source>
</evidence>
<dbReference type="InterPro" id="IPR014729">
    <property type="entry name" value="Rossmann-like_a/b/a_fold"/>
</dbReference>